<proteinExistence type="predicted"/>
<name>A0A6C0BQ81_9ZZZZ</name>
<reference evidence="1" key="1">
    <citation type="journal article" date="2020" name="Nature">
        <title>Giant virus diversity and host interactions through global metagenomics.</title>
        <authorList>
            <person name="Schulz F."/>
            <person name="Roux S."/>
            <person name="Paez-Espino D."/>
            <person name="Jungbluth S."/>
            <person name="Walsh D.A."/>
            <person name="Denef V.J."/>
            <person name="McMahon K.D."/>
            <person name="Konstantinidis K.T."/>
            <person name="Eloe-Fadrosh E.A."/>
            <person name="Kyrpides N.C."/>
            <person name="Woyke T."/>
        </authorList>
    </citation>
    <scope>NUCLEOTIDE SEQUENCE</scope>
    <source>
        <strain evidence="1">GVMAG-M-3300018080-19</strain>
    </source>
</reference>
<evidence type="ECO:0000313" key="1">
    <source>
        <dbReference type="EMBL" id="QHS93941.1"/>
    </source>
</evidence>
<organism evidence="1">
    <name type="scientific">viral metagenome</name>
    <dbReference type="NCBI Taxonomy" id="1070528"/>
    <lineage>
        <taxon>unclassified sequences</taxon>
        <taxon>metagenomes</taxon>
        <taxon>organismal metagenomes</taxon>
    </lineage>
</organism>
<protein>
    <submittedName>
        <fullName evidence="1">Uncharacterized protein</fullName>
    </submittedName>
</protein>
<dbReference type="EMBL" id="MN739213">
    <property type="protein sequence ID" value="QHS93941.1"/>
    <property type="molecule type" value="Genomic_DNA"/>
</dbReference>
<dbReference type="AlphaFoldDB" id="A0A6C0BQ81"/>
<sequence>MSAPYQDIHTFYRRFNPTYFYGTRVPPVLQVCDLEPGYTQANSWVLQNALFRTDKLQSACSPCLVFDKACPNQMPEGFWDWAPEYCSQR</sequence>
<accession>A0A6C0BQ81</accession>